<evidence type="ECO:0000256" key="6">
    <source>
        <dbReference type="SAM" id="Phobius"/>
    </source>
</evidence>
<comment type="similarity">
    <text evidence="2">Belongs to the UPF0382 family.</text>
</comment>
<keyword evidence="5 6" id="KW-0472">Membrane</keyword>
<name>A0A9X4BH32_9GAMM</name>
<comment type="caution">
    <text evidence="7">The sequence shown here is derived from an EMBL/GenBank/DDBJ whole genome shotgun (WGS) entry which is preliminary data.</text>
</comment>
<dbReference type="InterPro" id="IPR006696">
    <property type="entry name" value="DUF423"/>
</dbReference>
<feature type="transmembrane region" description="Helical" evidence="6">
    <location>
        <begin position="73"/>
        <end position="95"/>
    </location>
</feature>
<evidence type="ECO:0000256" key="3">
    <source>
        <dbReference type="ARBA" id="ARBA00022692"/>
    </source>
</evidence>
<dbReference type="AlphaFoldDB" id="A0A9X4BH32"/>
<reference evidence="7" key="1">
    <citation type="submission" date="2023-02" db="EMBL/GenBank/DDBJ databases">
        <title>Tahibacter soli sp. nov. isolated from soil.</title>
        <authorList>
            <person name="Baek J.H."/>
            <person name="Lee J.K."/>
            <person name="Choi D.G."/>
            <person name="Jeon C.O."/>
        </authorList>
    </citation>
    <scope>NUCLEOTIDE SEQUENCE</scope>
    <source>
        <strain evidence="7">BL</strain>
    </source>
</reference>
<feature type="transmembrane region" description="Helical" evidence="6">
    <location>
        <begin position="101"/>
        <end position="122"/>
    </location>
</feature>
<accession>A0A9X4BH32</accession>
<organism evidence="7 8">
    <name type="scientific">Tahibacter soli</name>
    <dbReference type="NCBI Taxonomy" id="2983605"/>
    <lineage>
        <taxon>Bacteria</taxon>
        <taxon>Pseudomonadati</taxon>
        <taxon>Pseudomonadota</taxon>
        <taxon>Gammaproteobacteria</taxon>
        <taxon>Lysobacterales</taxon>
        <taxon>Rhodanobacteraceae</taxon>
        <taxon>Tahibacter</taxon>
    </lineage>
</organism>
<feature type="transmembrane region" description="Helical" evidence="6">
    <location>
        <begin position="40"/>
        <end position="61"/>
    </location>
</feature>
<evidence type="ECO:0000256" key="1">
    <source>
        <dbReference type="ARBA" id="ARBA00004141"/>
    </source>
</evidence>
<dbReference type="EMBL" id="JAOVZO020000003">
    <property type="protein sequence ID" value="MDC8011863.1"/>
    <property type="molecule type" value="Genomic_DNA"/>
</dbReference>
<evidence type="ECO:0000256" key="4">
    <source>
        <dbReference type="ARBA" id="ARBA00022989"/>
    </source>
</evidence>
<evidence type="ECO:0000256" key="5">
    <source>
        <dbReference type="ARBA" id="ARBA00023136"/>
    </source>
</evidence>
<dbReference type="GO" id="GO:0016020">
    <property type="term" value="C:membrane"/>
    <property type="evidence" value="ECO:0007669"/>
    <property type="project" value="UniProtKB-SubCell"/>
</dbReference>
<dbReference type="Proteomes" id="UP001139971">
    <property type="component" value="Unassembled WGS sequence"/>
</dbReference>
<evidence type="ECO:0000313" key="7">
    <source>
        <dbReference type="EMBL" id="MDC8011863.1"/>
    </source>
</evidence>
<dbReference type="RefSeq" id="WP_263543132.1">
    <property type="nucleotide sequence ID" value="NZ_JAOVZO020000003.1"/>
</dbReference>
<gene>
    <name evidence="7" type="ORF">OD750_004810</name>
</gene>
<evidence type="ECO:0000256" key="2">
    <source>
        <dbReference type="ARBA" id="ARBA00009694"/>
    </source>
</evidence>
<keyword evidence="4 6" id="KW-1133">Transmembrane helix</keyword>
<dbReference type="PANTHER" id="PTHR43461:SF1">
    <property type="entry name" value="TRANSMEMBRANE PROTEIN 256"/>
    <property type="match status" value="1"/>
</dbReference>
<comment type="subcellular location">
    <subcellularLocation>
        <location evidence="1">Membrane</location>
        <topology evidence="1">Multi-pass membrane protein</topology>
    </subcellularLocation>
</comment>
<evidence type="ECO:0000313" key="8">
    <source>
        <dbReference type="Proteomes" id="UP001139971"/>
    </source>
</evidence>
<dbReference type="Pfam" id="PF04241">
    <property type="entry name" value="DUF423"/>
    <property type="match status" value="1"/>
</dbReference>
<keyword evidence="8" id="KW-1185">Reference proteome</keyword>
<proteinExistence type="inferred from homology"/>
<sequence length="125" mass="12652">MFESPHKTLGAIAAMLGAIAVALGAFGAHALRGTLDPAALAIWQTAVSYLFWHVLAALAALHAGDAAKAARIAAALLLAGAIVFSGSLFALALGAPRWFGAITPVGGTLLIAGWIALAAHYLRRA</sequence>
<dbReference type="PANTHER" id="PTHR43461">
    <property type="entry name" value="TRANSMEMBRANE PROTEIN 256"/>
    <property type="match status" value="1"/>
</dbReference>
<keyword evidence="3 6" id="KW-0812">Transmembrane</keyword>
<protein>
    <submittedName>
        <fullName evidence="7">DUF423 domain-containing protein</fullName>
    </submittedName>
</protein>